<dbReference type="HOGENOM" id="CLU_1219941_0_0_1"/>
<accession>S7ZF97</accession>
<protein>
    <submittedName>
        <fullName evidence="2">Uncharacterized protein</fullName>
    </submittedName>
</protein>
<evidence type="ECO:0000313" key="3">
    <source>
        <dbReference type="Proteomes" id="UP000019376"/>
    </source>
</evidence>
<keyword evidence="3" id="KW-1185">Reference proteome</keyword>
<feature type="region of interest" description="Disordered" evidence="1">
    <location>
        <begin position="218"/>
        <end position="242"/>
    </location>
</feature>
<sequence length="242" mass="27183">MEIARFNDAAITMDLCLCAADINYAVIGGFAMTQLCEDRETKRIDCIAIASQSQVIHAVDHNVGLVVFTPKGRDDYLDLEWTDLDNENDPVPLRIFCSINSGSRSRPRFRPEYVRPKQREVIGETCGSGTVNFHTPVDLFKASLAAAGDRCSFSDFWDLKFLLERYDEEIAPQLGHIALVHIGRAIRQHRNLEYLFEELGVDVAKAKIAAKNFVPFKNPRGSDDDDAPKDLFDKLGDISPFD</sequence>
<gene>
    <name evidence="2" type="ORF">PDE_02264</name>
</gene>
<organism evidence="2 3">
    <name type="scientific">Penicillium oxalicum (strain 114-2 / CGMCC 5302)</name>
    <name type="common">Penicillium decumbens</name>
    <dbReference type="NCBI Taxonomy" id="933388"/>
    <lineage>
        <taxon>Eukaryota</taxon>
        <taxon>Fungi</taxon>
        <taxon>Dikarya</taxon>
        <taxon>Ascomycota</taxon>
        <taxon>Pezizomycotina</taxon>
        <taxon>Eurotiomycetes</taxon>
        <taxon>Eurotiomycetidae</taxon>
        <taxon>Eurotiales</taxon>
        <taxon>Aspergillaceae</taxon>
        <taxon>Penicillium</taxon>
    </lineage>
</organism>
<dbReference type="OrthoDB" id="3259529at2759"/>
<dbReference type="eggNOG" id="ENOG502SRX8">
    <property type="taxonomic scope" value="Eukaryota"/>
</dbReference>
<reference evidence="2 3" key="1">
    <citation type="journal article" date="2013" name="PLoS ONE">
        <title>Genomic and secretomic analyses reveal unique features of the lignocellulolytic enzyme system of Penicillium decumbens.</title>
        <authorList>
            <person name="Liu G."/>
            <person name="Zhang L."/>
            <person name="Wei X."/>
            <person name="Zou G."/>
            <person name="Qin Y."/>
            <person name="Ma L."/>
            <person name="Li J."/>
            <person name="Zheng H."/>
            <person name="Wang S."/>
            <person name="Wang C."/>
            <person name="Xun L."/>
            <person name="Zhao G.-P."/>
            <person name="Zhou Z."/>
            <person name="Qu Y."/>
        </authorList>
    </citation>
    <scope>NUCLEOTIDE SEQUENCE [LARGE SCALE GENOMIC DNA]</scope>
    <source>
        <strain evidence="3">114-2 / CGMCC 5302</strain>
    </source>
</reference>
<dbReference type="PhylomeDB" id="S7ZF97"/>
<evidence type="ECO:0000313" key="2">
    <source>
        <dbReference type="EMBL" id="EPS27321.1"/>
    </source>
</evidence>
<name>S7ZF97_PENO1</name>
<dbReference type="Proteomes" id="UP000019376">
    <property type="component" value="Unassembled WGS sequence"/>
</dbReference>
<proteinExistence type="predicted"/>
<dbReference type="AlphaFoldDB" id="S7ZF97"/>
<evidence type="ECO:0000256" key="1">
    <source>
        <dbReference type="SAM" id="MobiDB-lite"/>
    </source>
</evidence>
<dbReference type="EMBL" id="KB644410">
    <property type="protein sequence ID" value="EPS27321.1"/>
    <property type="molecule type" value="Genomic_DNA"/>
</dbReference>